<reference evidence="2" key="1">
    <citation type="submission" date="2023-03" db="EMBL/GenBank/DDBJ databases">
        <title>Massive genome expansion in bonnet fungi (Mycena s.s.) driven by repeated elements and novel gene families across ecological guilds.</title>
        <authorList>
            <consortium name="Lawrence Berkeley National Laboratory"/>
            <person name="Harder C.B."/>
            <person name="Miyauchi S."/>
            <person name="Viragh M."/>
            <person name="Kuo A."/>
            <person name="Thoen E."/>
            <person name="Andreopoulos B."/>
            <person name="Lu D."/>
            <person name="Skrede I."/>
            <person name="Drula E."/>
            <person name="Henrissat B."/>
            <person name="Morin E."/>
            <person name="Kohler A."/>
            <person name="Barry K."/>
            <person name="LaButti K."/>
            <person name="Morin E."/>
            <person name="Salamov A."/>
            <person name="Lipzen A."/>
            <person name="Mereny Z."/>
            <person name="Hegedus B."/>
            <person name="Baldrian P."/>
            <person name="Stursova M."/>
            <person name="Weitz H."/>
            <person name="Taylor A."/>
            <person name="Grigoriev I.V."/>
            <person name="Nagy L.G."/>
            <person name="Martin F."/>
            <person name="Kauserud H."/>
        </authorList>
    </citation>
    <scope>NUCLEOTIDE SEQUENCE</scope>
    <source>
        <strain evidence="2">9144</strain>
    </source>
</reference>
<dbReference type="AlphaFoldDB" id="A0AAD6URW6"/>
<dbReference type="EMBL" id="JARJCW010000111">
    <property type="protein sequence ID" value="KAJ7193169.1"/>
    <property type="molecule type" value="Genomic_DNA"/>
</dbReference>
<comment type="caution">
    <text evidence="2">The sequence shown here is derived from an EMBL/GenBank/DDBJ whole genome shotgun (WGS) entry which is preliminary data.</text>
</comment>
<name>A0AAD6URW6_9AGAR</name>
<accession>A0AAD6URW6</accession>
<feature type="compositionally biased region" description="Basic residues" evidence="1">
    <location>
        <begin position="31"/>
        <end position="48"/>
    </location>
</feature>
<protein>
    <submittedName>
        <fullName evidence="2">Uncharacterized protein</fullName>
    </submittedName>
</protein>
<feature type="region of interest" description="Disordered" evidence="1">
    <location>
        <begin position="1"/>
        <end position="49"/>
    </location>
</feature>
<proteinExistence type="predicted"/>
<evidence type="ECO:0000313" key="2">
    <source>
        <dbReference type="EMBL" id="KAJ7193169.1"/>
    </source>
</evidence>
<feature type="region of interest" description="Disordered" evidence="1">
    <location>
        <begin position="87"/>
        <end position="109"/>
    </location>
</feature>
<evidence type="ECO:0000313" key="3">
    <source>
        <dbReference type="Proteomes" id="UP001219525"/>
    </source>
</evidence>
<organism evidence="2 3">
    <name type="scientific">Mycena pura</name>
    <dbReference type="NCBI Taxonomy" id="153505"/>
    <lineage>
        <taxon>Eukaryota</taxon>
        <taxon>Fungi</taxon>
        <taxon>Dikarya</taxon>
        <taxon>Basidiomycota</taxon>
        <taxon>Agaricomycotina</taxon>
        <taxon>Agaricomycetes</taxon>
        <taxon>Agaricomycetidae</taxon>
        <taxon>Agaricales</taxon>
        <taxon>Marasmiineae</taxon>
        <taxon>Mycenaceae</taxon>
        <taxon>Mycena</taxon>
    </lineage>
</organism>
<sequence>MLPLDAFKSSSPSPHLRPLCVSMSTSAFPGHRSRSGQRQHGARQHGRQAVHAEASTCVCRSSALAHTHDPEVRMGWRSCTDAGAAPACAPRGQGVHTHGDRAHTGPHAWSGHLQTVHARARRTAHSARMHTRQTARPPMPTPLRTWEPVHHARARVRSTCAHLAVHCPPCACLSAMCVHARRPGCARAVRHTCLCAVRRARARPGHAVPLSSVRRAPSVATRASPDNAQVDALLGVPLVGGGVGI</sequence>
<gene>
    <name evidence="2" type="ORF">GGX14DRAFT_577529</name>
</gene>
<evidence type="ECO:0000256" key="1">
    <source>
        <dbReference type="SAM" id="MobiDB-lite"/>
    </source>
</evidence>
<dbReference type="Proteomes" id="UP001219525">
    <property type="component" value="Unassembled WGS sequence"/>
</dbReference>
<keyword evidence="3" id="KW-1185">Reference proteome</keyword>